<dbReference type="GO" id="GO:0006508">
    <property type="term" value="P:proteolysis"/>
    <property type="evidence" value="ECO:0007669"/>
    <property type="project" value="UniProtKB-KW"/>
</dbReference>
<keyword evidence="7" id="KW-0482">Metalloprotease</keyword>
<evidence type="ECO:0000256" key="12">
    <source>
        <dbReference type="ARBA" id="ARBA00061423"/>
    </source>
</evidence>
<comment type="catalytic activity">
    <reaction evidence="9">
        <text>Hydrolysis of dipeptides, preferentially hydrophobic dipeptides including prolyl amino acids.</text>
        <dbReference type="EC" id="3.4.13.18"/>
    </reaction>
</comment>
<keyword evidence="6" id="KW-0862">Zinc</keyword>
<dbReference type="FunFam" id="3.40.630.10:FF:000015">
    <property type="entry name" value="Aminoacyl-histidine dipeptidase PepD"/>
    <property type="match status" value="1"/>
</dbReference>
<dbReference type="InterPro" id="IPR011650">
    <property type="entry name" value="Peptidase_M20_dimer"/>
</dbReference>
<evidence type="ECO:0000256" key="3">
    <source>
        <dbReference type="ARBA" id="ARBA00022670"/>
    </source>
</evidence>
<evidence type="ECO:0000313" key="20">
    <source>
        <dbReference type="Proteomes" id="UP000824161"/>
    </source>
</evidence>
<dbReference type="Pfam" id="PF01546">
    <property type="entry name" value="Peptidase_M20"/>
    <property type="match status" value="1"/>
</dbReference>
<dbReference type="Gene3D" id="3.40.630.10">
    <property type="entry name" value="Zn peptidases"/>
    <property type="match status" value="2"/>
</dbReference>
<evidence type="ECO:0000256" key="9">
    <source>
        <dbReference type="ARBA" id="ARBA00036421"/>
    </source>
</evidence>
<keyword evidence="4" id="KW-0479">Metal-binding</keyword>
<dbReference type="Proteomes" id="UP000824161">
    <property type="component" value="Unassembled WGS sequence"/>
</dbReference>
<evidence type="ECO:0000256" key="8">
    <source>
        <dbReference type="ARBA" id="ARBA00023285"/>
    </source>
</evidence>
<dbReference type="CDD" id="cd03890">
    <property type="entry name" value="M20_pepD"/>
    <property type="match status" value="1"/>
</dbReference>
<dbReference type="AlphaFoldDB" id="A0A9D1KUW3"/>
<evidence type="ECO:0000256" key="4">
    <source>
        <dbReference type="ARBA" id="ARBA00022723"/>
    </source>
</evidence>
<sequence length="460" mass="50085">MSKDVRSLEPQAIWNYFEDLNAVPRGSKKEAKAVEFFKEFGKKHQIDTTVDEMGNVVFRKPATPGKENSPIVILQGHMDMVHQKNADTQFDFDTEGIRSVVDGEWVRAEGTTLGADNGIGVSTALAILTADDVEHPALEVLVTVDEETGMTGAHKLDPKMLKGRILLNLDTEDENELCIGCAGGIDTLGVLKYKEEKTPTGMLGFRVQVKGLKGGHSGMDIILGRANANKVLNRMLWGAGAKYGLRLAVLDGGSLRNAIPREAYAEFALPKAKVAAYKKHFKTLSEEIKNEYKTVDEGMEILLEAIDTPKKVMPEKEQKAVVDALAAMPNGVFCMSPDVEGLVQTSSNMARVEARGGRFSVSFLTRSSVDSSKMEMANAIRSTLEMAGCKVEQTGGYSGWAPNPKSPVLLKMVQLYKDMFHRDPHVAACHAGLECGIIGGKYPEGMDMVSFGPTIVHPHS</sequence>
<feature type="non-terminal residue" evidence="19">
    <location>
        <position position="460"/>
    </location>
</feature>
<dbReference type="NCBIfam" id="TIGR01893">
    <property type="entry name" value="aa-his-dipept"/>
    <property type="match status" value="1"/>
</dbReference>
<name>A0A9D1KUW3_9FLAO</name>
<evidence type="ECO:0000256" key="17">
    <source>
        <dbReference type="ARBA" id="ARBA00078074"/>
    </source>
</evidence>
<evidence type="ECO:0000256" key="7">
    <source>
        <dbReference type="ARBA" id="ARBA00023049"/>
    </source>
</evidence>
<evidence type="ECO:0000256" key="5">
    <source>
        <dbReference type="ARBA" id="ARBA00022801"/>
    </source>
</evidence>
<organism evidence="19 20">
    <name type="scientific">Candidatus Merdimorpha stercoravium</name>
    <dbReference type="NCBI Taxonomy" id="2840863"/>
    <lineage>
        <taxon>Bacteria</taxon>
        <taxon>Pseudomonadati</taxon>
        <taxon>Bacteroidota</taxon>
        <taxon>Flavobacteriia</taxon>
        <taxon>Flavobacteriales</taxon>
        <taxon>Candidatus Merdimorpha</taxon>
    </lineage>
</organism>
<comment type="similarity">
    <text evidence="12">Belongs to the peptidase M20C family.</text>
</comment>
<evidence type="ECO:0000313" key="19">
    <source>
        <dbReference type="EMBL" id="HIT98480.1"/>
    </source>
</evidence>
<reference evidence="19" key="2">
    <citation type="journal article" date="2021" name="PeerJ">
        <title>Extensive microbial diversity within the chicken gut microbiome revealed by metagenomics and culture.</title>
        <authorList>
            <person name="Gilroy R."/>
            <person name="Ravi A."/>
            <person name="Getino M."/>
            <person name="Pursley I."/>
            <person name="Horton D.L."/>
            <person name="Alikhan N.F."/>
            <person name="Baker D."/>
            <person name="Gharbi K."/>
            <person name="Hall N."/>
            <person name="Watson M."/>
            <person name="Adriaenssens E.M."/>
            <person name="Foster-Nyarko E."/>
            <person name="Jarju S."/>
            <person name="Secka A."/>
            <person name="Antonio M."/>
            <person name="Oren A."/>
            <person name="Chaudhuri R.R."/>
            <person name="La Ragione R."/>
            <person name="Hildebrand F."/>
            <person name="Pallen M.J."/>
        </authorList>
    </citation>
    <scope>NUCLEOTIDE SEQUENCE</scope>
    <source>
        <strain evidence="19">1383</strain>
    </source>
</reference>
<keyword evidence="5" id="KW-0378">Hydrolase</keyword>
<dbReference type="PIRSF" id="PIRSF016599">
    <property type="entry name" value="Xaa-His_dipept"/>
    <property type="match status" value="1"/>
</dbReference>
<dbReference type="Pfam" id="PF07687">
    <property type="entry name" value="M20_dimer"/>
    <property type="match status" value="1"/>
</dbReference>
<dbReference type="PANTHER" id="PTHR43501:SF1">
    <property type="entry name" value="CYTOSOL NON-SPECIFIC DIPEPTIDASE"/>
    <property type="match status" value="1"/>
</dbReference>
<dbReference type="EC" id="3.4.13.18" evidence="10"/>
<dbReference type="GO" id="GO:0046872">
    <property type="term" value="F:metal ion binding"/>
    <property type="evidence" value="ECO:0007669"/>
    <property type="project" value="UniProtKB-KW"/>
</dbReference>
<evidence type="ECO:0000256" key="11">
    <source>
        <dbReference type="ARBA" id="ARBA00044252"/>
    </source>
</evidence>
<dbReference type="InterPro" id="IPR001160">
    <property type="entry name" value="Peptidase_M20C"/>
</dbReference>
<evidence type="ECO:0000256" key="1">
    <source>
        <dbReference type="ARBA" id="ARBA00001941"/>
    </source>
</evidence>
<evidence type="ECO:0000256" key="15">
    <source>
        <dbReference type="ARBA" id="ARBA00076004"/>
    </source>
</evidence>
<dbReference type="SUPFAM" id="SSF53187">
    <property type="entry name" value="Zn-dependent exopeptidases"/>
    <property type="match status" value="1"/>
</dbReference>
<keyword evidence="8" id="KW-0170">Cobalt</keyword>
<gene>
    <name evidence="19" type="ORF">IAC44_06560</name>
</gene>
<protein>
    <recommendedName>
        <fullName evidence="13">Cytosol non-specific dipeptidase</fullName>
        <ecNumber evidence="10">3.4.13.18</ecNumber>
    </recommendedName>
    <alternativeName>
        <fullName evidence="16">Aminoacyl-histidine dipeptidase</fullName>
    </alternativeName>
    <alternativeName>
        <fullName evidence="15">Beta-alanyl-histidine dipeptidase</fullName>
    </alternativeName>
    <alternativeName>
        <fullName evidence="14">Carnosinase</fullName>
    </alternativeName>
    <alternativeName>
        <fullName evidence="11">Peptidase D</fullName>
    </alternativeName>
    <alternativeName>
        <fullName evidence="17">Xaa-His dipeptidase</fullName>
    </alternativeName>
</protein>
<evidence type="ECO:0000256" key="14">
    <source>
        <dbReference type="ARBA" id="ARBA00075285"/>
    </source>
</evidence>
<feature type="domain" description="Peptidase M20 dimerisation" evidence="18">
    <location>
        <begin position="209"/>
        <end position="294"/>
    </location>
</feature>
<keyword evidence="3" id="KW-0645">Protease</keyword>
<dbReference type="InterPro" id="IPR002933">
    <property type="entry name" value="Peptidase_M20"/>
</dbReference>
<dbReference type="PRINTS" id="PR00934">
    <property type="entry name" value="XHISDIPTASE"/>
</dbReference>
<evidence type="ECO:0000256" key="6">
    <source>
        <dbReference type="ARBA" id="ARBA00022833"/>
    </source>
</evidence>
<evidence type="ECO:0000256" key="16">
    <source>
        <dbReference type="ARBA" id="ARBA00077688"/>
    </source>
</evidence>
<dbReference type="PANTHER" id="PTHR43501">
    <property type="entry name" value="CYTOSOL NON-SPECIFIC DIPEPTIDASE"/>
    <property type="match status" value="1"/>
</dbReference>
<dbReference type="EMBL" id="DVLY01000164">
    <property type="protein sequence ID" value="HIT98480.1"/>
    <property type="molecule type" value="Genomic_DNA"/>
</dbReference>
<comment type="cofactor">
    <cofactor evidence="2">
        <name>Zn(2+)</name>
        <dbReference type="ChEBI" id="CHEBI:29105"/>
    </cofactor>
</comment>
<reference evidence="19" key="1">
    <citation type="submission" date="2020-10" db="EMBL/GenBank/DDBJ databases">
        <authorList>
            <person name="Gilroy R."/>
        </authorList>
    </citation>
    <scope>NUCLEOTIDE SEQUENCE</scope>
    <source>
        <strain evidence="19">1383</strain>
    </source>
</reference>
<accession>A0A9D1KUW3</accession>
<evidence type="ECO:0000256" key="2">
    <source>
        <dbReference type="ARBA" id="ARBA00001947"/>
    </source>
</evidence>
<proteinExistence type="inferred from homology"/>
<comment type="caution">
    <text evidence="19">The sequence shown here is derived from an EMBL/GenBank/DDBJ whole genome shotgun (WGS) entry which is preliminary data.</text>
</comment>
<dbReference type="GO" id="GO:0070573">
    <property type="term" value="F:metallodipeptidase activity"/>
    <property type="evidence" value="ECO:0007669"/>
    <property type="project" value="TreeGrafter"/>
</dbReference>
<dbReference type="FunFam" id="3.40.630.10:FF:000018">
    <property type="entry name" value="Aminoacyl-histidine dipeptidase PepD"/>
    <property type="match status" value="1"/>
</dbReference>
<evidence type="ECO:0000256" key="10">
    <source>
        <dbReference type="ARBA" id="ARBA00038976"/>
    </source>
</evidence>
<evidence type="ECO:0000256" key="13">
    <source>
        <dbReference type="ARBA" id="ARBA00071271"/>
    </source>
</evidence>
<comment type="cofactor">
    <cofactor evidence="1">
        <name>Co(2+)</name>
        <dbReference type="ChEBI" id="CHEBI:48828"/>
    </cofactor>
</comment>
<dbReference type="GO" id="GO:0005829">
    <property type="term" value="C:cytosol"/>
    <property type="evidence" value="ECO:0007669"/>
    <property type="project" value="TreeGrafter"/>
</dbReference>
<evidence type="ECO:0000259" key="18">
    <source>
        <dbReference type="Pfam" id="PF07687"/>
    </source>
</evidence>